<reference evidence="1" key="1">
    <citation type="journal article" date="2021" name="bioRxiv">
        <title>Unraveling nitrogen, sulfur and carbon metabolic pathways and microbial community transcriptional responses to substrate deprivation and toxicity stresses in a bioreactor mimicking anoxic brackish coastal sediment conditions.</title>
        <authorList>
            <person name="Martins P.D."/>
            <person name="Echeveste M.J."/>
            <person name="Arshad A."/>
            <person name="Kurth J."/>
            <person name="Ouboter H."/>
            <person name="Jetten M.S.M."/>
            <person name="Welte C.U."/>
        </authorList>
    </citation>
    <scope>NUCLEOTIDE SEQUENCE</scope>
    <source>
        <strain evidence="1">MAG_39</strain>
    </source>
</reference>
<gene>
    <name evidence="1" type="ORF">K8I29_19515</name>
</gene>
<sequence>MFAPPSSNKTVSITVSENGGFVIAYYDELQGVQTQGGGAAVPPRFQQKILTASTTEEVCLHLTNLCNRLRQG</sequence>
<proteinExistence type="predicted"/>
<accession>A0A953M3N9</accession>
<name>A0A953M3N9_9BACT</name>
<evidence type="ECO:0000313" key="2">
    <source>
        <dbReference type="Proteomes" id="UP000705867"/>
    </source>
</evidence>
<protein>
    <submittedName>
        <fullName evidence="1">Uncharacterized protein</fullName>
    </submittedName>
</protein>
<dbReference type="Proteomes" id="UP000705867">
    <property type="component" value="Unassembled WGS sequence"/>
</dbReference>
<comment type="caution">
    <text evidence="1">The sequence shown here is derived from an EMBL/GenBank/DDBJ whole genome shotgun (WGS) entry which is preliminary data.</text>
</comment>
<dbReference type="EMBL" id="JAIOIV010000151">
    <property type="protein sequence ID" value="MBZ0158392.1"/>
    <property type="molecule type" value="Genomic_DNA"/>
</dbReference>
<organism evidence="1 2">
    <name type="scientific">Candidatus Nitrobium versatile</name>
    <dbReference type="NCBI Taxonomy" id="2884831"/>
    <lineage>
        <taxon>Bacteria</taxon>
        <taxon>Pseudomonadati</taxon>
        <taxon>Nitrospirota</taxon>
        <taxon>Nitrospiria</taxon>
        <taxon>Nitrospirales</taxon>
        <taxon>Nitrospiraceae</taxon>
        <taxon>Candidatus Nitrobium</taxon>
    </lineage>
</organism>
<reference evidence="1" key="2">
    <citation type="submission" date="2021-08" db="EMBL/GenBank/DDBJ databases">
        <authorList>
            <person name="Dalcin Martins P."/>
        </authorList>
    </citation>
    <scope>NUCLEOTIDE SEQUENCE</scope>
    <source>
        <strain evidence="1">MAG_39</strain>
    </source>
</reference>
<evidence type="ECO:0000313" key="1">
    <source>
        <dbReference type="EMBL" id="MBZ0158392.1"/>
    </source>
</evidence>
<dbReference type="AlphaFoldDB" id="A0A953M3N9"/>